<evidence type="ECO:0000256" key="3">
    <source>
        <dbReference type="ARBA" id="ARBA00022729"/>
    </source>
</evidence>
<dbReference type="Pfam" id="PF02107">
    <property type="entry name" value="FlgH"/>
    <property type="match status" value="1"/>
</dbReference>
<keyword evidence="6 7" id="KW-0998">Cell outer membrane</keyword>
<keyword evidence="7" id="KW-0449">Lipoprotein</keyword>
<feature type="chain" id="PRO_5019446636" description="Flagellar L-ring protein" evidence="8">
    <location>
        <begin position="33"/>
        <end position="258"/>
    </location>
</feature>
<evidence type="ECO:0000256" key="6">
    <source>
        <dbReference type="ARBA" id="ARBA00023237"/>
    </source>
</evidence>
<evidence type="ECO:0000313" key="10">
    <source>
        <dbReference type="Proteomes" id="UP000287447"/>
    </source>
</evidence>
<evidence type="ECO:0000256" key="5">
    <source>
        <dbReference type="ARBA" id="ARBA00023143"/>
    </source>
</evidence>
<evidence type="ECO:0000256" key="8">
    <source>
        <dbReference type="SAM" id="SignalP"/>
    </source>
</evidence>
<dbReference type="AlphaFoldDB" id="A0A437QJH0"/>
<keyword evidence="9" id="KW-0966">Cell projection</keyword>
<dbReference type="Proteomes" id="UP000287447">
    <property type="component" value="Unassembled WGS sequence"/>
</dbReference>
<evidence type="ECO:0000256" key="1">
    <source>
        <dbReference type="ARBA" id="ARBA00002591"/>
    </source>
</evidence>
<protein>
    <recommendedName>
        <fullName evidence="7">Flagellar L-ring protein</fullName>
    </recommendedName>
    <alternativeName>
        <fullName evidence="7">Basal body L-ring protein</fullName>
    </alternativeName>
</protein>
<evidence type="ECO:0000256" key="2">
    <source>
        <dbReference type="ARBA" id="ARBA00006929"/>
    </source>
</evidence>
<sequence length="258" mass="28676">MMKQVERKRRQKYGMRLCAVLLAGTMLTGCNALNRLAQVGDEPRLSEIENPTHTPEYQPVSMPMPQPTVATPRPNSLWRPGSRAFFKDLRANQVGDIVTILIDIDDNAELQNTTTRARTNNENLDIDSLLGYEAALDSILPEAVNPPDIFATDSSTSNQGTGSIDREEIIELRIAAVVTQILPNGNLVVHGRQETRVNYEVRELQIAGVIRPQDVTNNNTVSYDQIAEARLSYGGRGHITDVQQPRYGSQIVDIILPF</sequence>
<dbReference type="GO" id="GO:0071973">
    <property type="term" value="P:bacterial-type flagellum-dependent cell motility"/>
    <property type="evidence" value="ECO:0007669"/>
    <property type="project" value="InterPro"/>
</dbReference>
<dbReference type="PRINTS" id="PR01008">
    <property type="entry name" value="FLGLRINGFLGH"/>
</dbReference>
<keyword evidence="5 7" id="KW-0975">Bacterial flagellum</keyword>
<evidence type="ECO:0000313" key="9">
    <source>
        <dbReference type="EMBL" id="RVU34647.1"/>
    </source>
</evidence>
<keyword evidence="9" id="KW-0969">Cilium</keyword>
<reference evidence="10" key="1">
    <citation type="submission" date="2019-01" db="EMBL/GenBank/DDBJ databases">
        <title>Gri0909 isolated from a small marine red alga.</title>
        <authorList>
            <person name="Kim J."/>
            <person name="Jeong S.E."/>
            <person name="Jeon C.O."/>
        </authorList>
    </citation>
    <scope>NUCLEOTIDE SEQUENCE [LARGE SCALE GENOMIC DNA]</scope>
    <source>
        <strain evidence="10">Gri0909</strain>
    </source>
</reference>
<dbReference type="RefSeq" id="WP_127766666.1">
    <property type="nucleotide sequence ID" value="NZ_SADE01000003.1"/>
</dbReference>
<dbReference type="OrthoDB" id="9789227at2"/>
<dbReference type="InterPro" id="IPR000527">
    <property type="entry name" value="Flag_Lring"/>
</dbReference>
<comment type="subcellular location">
    <subcellularLocation>
        <location evidence="7">Cell outer membrane</location>
        <topology evidence="7">Lipid-anchor</topology>
    </subcellularLocation>
    <subcellularLocation>
        <location evidence="7">Bacterial flagellum basal body</location>
    </subcellularLocation>
</comment>
<dbReference type="PANTHER" id="PTHR34933">
    <property type="entry name" value="FLAGELLAR L-RING PROTEIN"/>
    <property type="match status" value="1"/>
</dbReference>
<comment type="caution">
    <text evidence="9">The sequence shown here is derived from an EMBL/GenBank/DDBJ whole genome shotgun (WGS) entry which is preliminary data.</text>
</comment>
<evidence type="ECO:0000256" key="4">
    <source>
        <dbReference type="ARBA" id="ARBA00023136"/>
    </source>
</evidence>
<dbReference type="PROSITE" id="PS51257">
    <property type="entry name" value="PROKAR_LIPOPROTEIN"/>
    <property type="match status" value="1"/>
</dbReference>
<keyword evidence="9" id="KW-0282">Flagellum</keyword>
<dbReference type="GO" id="GO:0009279">
    <property type="term" value="C:cell outer membrane"/>
    <property type="evidence" value="ECO:0007669"/>
    <property type="project" value="UniProtKB-SubCell"/>
</dbReference>
<gene>
    <name evidence="7" type="primary">flgH</name>
    <name evidence="9" type="ORF">EOI86_17470</name>
</gene>
<feature type="signal peptide" evidence="8">
    <location>
        <begin position="1"/>
        <end position="32"/>
    </location>
</feature>
<name>A0A437QJH0_9PROT</name>
<keyword evidence="3 7" id="KW-0732">Signal</keyword>
<dbReference type="GO" id="GO:0009427">
    <property type="term" value="C:bacterial-type flagellum basal body, distal rod, L ring"/>
    <property type="evidence" value="ECO:0007669"/>
    <property type="project" value="InterPro"/>
</dbReference>
<comment type="similarity">
    <text evidence="2 7">Belongs to the FlgH family.</text>
</comment>
<dbReference type="NCBIfam" id="NF001305">
    <property type="entry name" value="PRK00249.1-5"/>
    <property type="match status" value="1"/>
</dbReference>
<proteinExistence type="inferred from homology"/>
<dbReference type="HAMAP" id="MF_00415">
    <property type="entry name" value="FlgH"/>
    <property type="match status" value="1"/>
</dbReference>
<dbReference type="GO" id="GO:0003774">
    <property type="term" value="F:cytoskeletal motor activity"/>
    <property type="evidence" value="ECO:0007669"/>
    <property type="project" value="InterPro"/>
</dbReference>
<evidence type="ECO:0000256" key="7">
    <source>
        <dbReference type="HAMAP-Rule" id="MF_00415"/>
    </source>
</evidence>
<organism evidence="9 10">
    <name type="scientific">Hwanghaeella grinnelliae</name>
    <dbReference type="NCBI Taxonomy" id="2500179"/>
    <lineage>
        <taxon>Bacteria</taxon>
        <taxon>Pseudomonadati</taxon>
        <taxon>Pseudomonadota</taxon>
        <taxon>Alphaproteobacteria</taxon>
        <taxon>Rhodospirillales</taxon>
        <taxon>Rhodospirillaceae</taxon>
        <taxon>Hwanghaeella</taxon>
    </lineage>
</organism>
<keyword evidence="10" id="KW-1185">Reference proteome</keyword>
<keyword evidence="4 7" id="KW-0472">Membrane</keyword>
<comment type="subunit">
    <text evidence="7">The basal body constitutes a major portion of the flagellar organelle and consists of four rings (L,P,S, and M) mounted on a central rod.</text>
</comment>
<accession>A0A437QJH0</accession>
<comment type="function">
    <text evidence="1 7">Assembles around the rod to form the L-ring and probably protects the motor/basal body from shearing forces during rotation.</text>
</comment>
<dbReference type="PANTHER" id="PTHR34933:SF1">
    <property type="entry name" value="FLAGELLAR L-RING PROTEIN"/>
    <property type="match status" value="1"/>
</dbReference>
<dbReference type="EMBL" id="SADE01000003">
    <property type="protein sequence ID" value="RVU34647.1"/>
    <property type="molecule type" value="Genomic_DNA"/>
</dbReference>